<protein>
    <submittedName>
        <fullName evidence="6">Mlf</fullName>
    </submittedName>
</protein>
<evidence type="ECO:0000256" key="4">
    <source>
        <dbReference type="ARBA" id="ARBA00022553"/>
    </source>
</evidence>
<dbReference type="PANTHER" id="PTHR13105">
    <property type="entry name" value="MYELOID LEUKEMIA FACTOR"/>
    <property type="match status" value="1"/>
</dbReference>
<dbReference type="EMBL" id="JAOPGA020001357">
    <property type="protein sequence ID" value="KAL0487624.1"/>
    <property type="molecule type" value="Genomic_DNA"/>
</dbReference>
<sequence length="235" mass="26495">MRHSRPIIEEIDSDEDVNDTQHHSRPTFEEPEDRSRSSRDRSNRSQRSQTHADSFGFGHDDFFGPSMMTRFFDDPFFSSGFGRTRGSSLSSMMNMPSMMSSFESSSSGGGQGSVFYSSTTTTTSANGVSETTRSVKDSRSGTERIAVKRSINGKSATVEKVRDNRGREQTTKRLENMTEDDQDTFDGEWNRVSNELPSWGRRHVNASNALMSSGREQRQPSVQAINDRPSRSYRN</sequence>
<evidence type="ECO:0000313" key="6">
    <source>
        <dbReference type="EMBL" id="KAL0487624.1"/>
    </source>
</evidence>
<evidence type="ECO:0000256" key="1">
    <source>
        <dbReference type="ARBA" id="ARBA00004496"/>
    </source>
</evidence>
<evidence type="ECO:0000256" key="2">
    <source>
        <dbReference type="ARBA" id="ARBA00008332"/>
    </source>
</evidence>
<gene>
    <name evidence="6" type="ORF">AKO1_000239</name>
</gene>
<accession>A0AAW2ZE40</accession>
<evidence type="ECO:0000256" key="5">
    <source>
        <dbReference type="SAM" id="MobiDB-lite"/>
    </source>
</evidence>
<reference evidence="6 7" key="1">
    <citation type="submission" date="2024-03" db="EMBL/GenBank/DDBJ databases">
        <title>The Acrasis kona genome and developmental transcriptomes reveal deep origins of eukaryotic multicellular pathways.</title>
        <authorList>
            <person name="Sheikh S."/>
            <person name="Fu C.-J."/>
            <person name="Brown M.W."/>
            <person name="Baldauf S.L."/>
        </authorList>
    </citation>
    <scope>NUCLEOTIDE SEQUENCE [LARGE SCALE GENOMIC DNA]</scope>
    <source>
        <strain evidence="6 7">ATCC MYA-3509</strain>
    </source>
</reference>
<evidence type="ECO:0000313" key="7">
    <source>
        <dbReference type="Proteomes" id="UP001431209"/>
    </source>
</evidence>
<organism evidence="6 7">
    <name type="scientific">Acrasis kona</name>
    <dbReference type="NCBI Taxonomy" id="1008807"/>
    <lineage>
        <taxon>Eukaryota</taxon>
        <taxon>Discoba</taxon>
        <taxon>Heterolobosea</taxon>
        <taxon>Tetramitia</taxon>
        <taxon>Eutetramitia</taxon>
        <taxon>Acrasidae</taxon>
        <taxon>Acrasis</taxon>
    </lineage>
</organism>
<keyword evidence="4" id="KW-0597">Phosphoprotein</keyword>
<dbReference type="AlphaFoldDB" id="A0AAW2ZE40"/>
<feature type="compositionally biased region" description="Acidic residues" evidence="5">
    <location>
        <begin position="9"/>
        <end position="18"/>
    </location>
</feature>
<feature type="region of interest" description="Disordered" evidence="5">
    <location>
        <begin position="161"/>
        <end position="188"/>
    </location>
</feature>
<comment type="caution">
    <text evidence="6">The sequence shown here is derived from an EMBL/GenBank/DDBJ whole genome shotgun (WGS) entry which is preliminary data.</text>
</comment>
<feature type="compositionally biased region" description="Basic and acidic residues" evidence="5">
    <location>
        <begin position="161"/>
        <end position="176"/>
    </location>
</feature>
<dbReference type="InterPro" id="IPR019376">
    <property type="entry name" value="Myeloid_leukemia_factor"/>
</dbReference>
<dbReference type="GO" id="GO:0005737">
    <property type="term" value="C:cytoplasm"/>
    <property type="evidence" value="ECO:0007669"/>
    <property type="project" value="UniProtKB-SubCell"/>
</dbReference>
<name>A0AAW2ZE40_9EUKA</name>
<feature type="region of interest" description="Disordered" evidence="5">
    <location>
        <begin position="117"/>
        <end position="141"/>
    </location>
</feature>
<feature type="compositionally biased region" description="Acidic residues" evidence="5">
    <location>
        <begin position="177"/>
        <end position="186"/>
    </location>
</feature>
<dbReference type="Proteomes" id="UP001431209">
    <property type="component" value="Unassembled WGS sequence"/>
</dbReference>
<keyword evidence="7" id="KW-1185">Reference proteome</keyword>
<feature type="compositionally biased region" description="Low complexity" evidence="5">
    <location>
        <begin position="45"/>
        <end position="57"/>
    </location>
</feature>
<dbReference type="Pfam" id="PF10248">
    <property type="entry name" value="Mlf1IP"/>
    <property type="match status" value="1"/>
</dbReference>
<comment type="subcellular location">
    <subcellularLocation>
        <location evidence="1">Cytoplasm</location>
    </subcellularLocation>
</comment>
<feature type="region of interest" description="Disordered" evidence="5">
    <location>
        <begin position="1"/>
        <end position="58"/>
    </location>
</feature>
<feature type="region of interest" description="Disordered" evidence="5">
    <location>
        <begin position="204"/>
        <end position="235"/>
    </location>
</feature>
<feature type="compositionally biased region" description="Basic and acidic residues" evidence="5">
    <location>
        <begin position="19"/>
        <end position="43"/>
    </location>
</feature>
<keyword evidence="3" id="KW-0963">Cytoplasm</keyword>
<comment type="similarity">
    <text evidence="2">Belongs to the MLF family.</text>
</comment>
<evidence type="ECO:0000256" key="3">
    <source>
        <dbReference type="ARBA" id="ARBA00022490"/>
    </source>
</evidence>
<proteinExistence type="inferred from homology"/>